<sequence length="12" mass="1395">MFVFSSFSGRDD</sequence>
<name>A0A0E9VKQ3_ANGAN</name>
<dbReference type="EMBL" id="GBXM01029971">
    <property type="protein sequence ID" value="JAH78606.1"/>
    <property type="molecule type" value="Transcribed_RNA"/>
</dbReference>
<proteinExistence type="predicted"/>
<accession>A0A0E9VKQ3</accession>
<organism evidence="1">
    <name type="scientific">Anguilla anguilla</name>
    <name type="common">European freshwater eel</name>
    <name type="synonym">Muraena anguilla</name>
    <dbReference type="NCBI Taxonomy" id="7936"/>
    <lineage>
        <taxon>Eukaryota</taxon>
        <taxon>Metazoa</taxon>
        <taxon>Chordata</taxon>
        <taxon>Craniata</taxon>
        <taxon>Vertebrata</taxon>
        <taxon>Euteleostomi</taxon>
        <taxon>Actinopterygii</taxon>
        <taxon>Neopterygii</taxon>
        <taxon>Teleostei</taxon>
        <taxon>Anguilliformes</taxon>
        <taxon>Anguillidae</taxon>
        <taxon>Anguilla</taxon>
    </lineage>
</organism>
<reference evidence="1" key="1">
    <citation type="submission" date="2014-11" db="EMBL/GenBank/DDBJ databases">
        <authorList>
            <person name="Amaro Gonzalez C."/>
        </authorList>
    </citation>
    <scope>NUCLEOTIDE SEQUENCE</scope>
</reference>
<evidence type="ECO:0000313" key="1">
    <source>
        <dbReference type="EMBL" id="JAH78606.1"/>
    </source>
</evidence>
<protein>
    <submittedName>
        <fullName evidence="1">Uncharacterized protein</fullName>
    </submittedName>
</protein>
<reference evidence="1" key="2">
    <citation type="journal article" date="2015" name="Fish Shellfish Immunol.">
        <title>Early steps in the European eel (Anguilla anguilla)-Vibrio vulnificus interaction in the gills: Role of the RtxA13 toxin.</title>
        <authorList>
            <person name="Callol A."/>
            <person name="Pajuelo D."/>
            <person name="Ebbesson L."/>
            <person name="Teles M."/>
            <person name="MacKenzie S."/>
            <person name="Amaro C."/>
        </authorList>
    </citation>
    <scope>NUCLEOTIDE SEQUENCE</scope>
</reference>